<sequence length="258" mass="29859">MSDPSNVIEFLHIIENLKVPSEQSKKKKTCRSLCWNVSLTTILPGFSQRTKRTGWVDHGVKGSESIADHMHRMGVMAMLIDDKSLDISKCVKMAIVHDLAESVVGDITPHQNVSKEEKYKLEGVCLYGAHITDQRFALARIIIQNLHLSHQTPSPQDAMESFCTQLGDTPQSREIRDLWYEYEDVSTPEARLVKDLDKFEMIVQAVEYEKSDKKKLEQFFDSTRGRFRHPMVKAWAEALYEERQKYWDNHQIEMQSTI</sequence>
<evidence type="ECO:0000256" key="5">
    <source>
        <dbReference type="ARBA" id="ARBA00009999"/>
    </source>
</evidence>
<dbReference type="InterPro" id="IPR039356">
    <property type="entry name" value="YfbR/HDDC2"/>
</dbReference>
<evidence type="ECO:0000313" key="11">
    <source>
        <dbReference type="EMBL" id="RUO97138.1"/>
    </source>
</evidence>
<dbReference type="GO" id="GO:0005737">
    <property type="term" value="C:cytoplasm"/>
    <property type="evidence" value="ECO:0007669"/>
    <property type="project" value="TreeGrafter"/>
</dbReference>
<dbReference type="GO" id="GO:0046872">
    <property type="term" value="F:metal ion binding"/>
    <property type="evidence" value="ECO:0007669"/>
    <property type="project" value="UniProtKB-KW"/>
</dbReference>
<evidence type="ECO:0000256" key="1">
    <source>
        <dbReference type="ARBA" id="ARBA00001638"/>
    </source>
</evidence>
<comment type="cofactor">
    <cofactor evidence="3">
        <name>Co(2+)</name>
        <dbReference type="ChEBI" id="CHEBI:48828"/>
    </cofactor>
</comment>
<dbReference type="EMBL" id="RBNI01018276">
    <property type="protein sequence ID" value="RUO97138.1"/>
    <property type="molecule type" value="Genomic_DNA"/>
</dbReference>
<dbReference type="InterPro" id="IPR003607">
    <property type="entry name" value="HD/PDEase_dom"/>
</dbReference>
<evidence type="ECO:0000256" key="8">
    <source>
        <dbReference type="ARBA" id="ARBA00022723"/>
    </source>
</evidence>
<keyword evidence="12" id="KW-1185">Reference proteome</keyword>
<dbReference type="EC" id="3.1.3.89" evidence="7"/>
<dbReference type="GO" id="GO:0002953">
    <property type="term" value="F:5'-deoxynucleotidase activity"/>
    <property type="evidence" value="ECO:0007669"/>
    <property type="project" value="UniProtKB-EC"/>
</dbReference>
<dbReference type="InterPro" id="IPR006674">
    <property type="entry name" value="HD_domain"/>
</dbReference>
<evidence type="ECO:0000256" key="2">
    <source>
        <dbReference type="ARBA" id="ARBA00001936"/>
    </source>
</evidence>
<dbReference type="SMART" id="SM00471">
    <property type="entry name" value="HDc"/>
    <property type="match status" value="1"/>
</dbReference>
<dbReference type="Proteomes" id="UP000268093">
    <property type="component" value="Unassembled WGS sequence"/>
</dbReference>
<proteinExistence type="inferred from homology"/>
<dbReference type="SUPFAM" id="SSF109604">
    <property type="entry name" value="HD-domain/PDEase-like"/>
    <property type="match status" value="1"/>
</dbReference>
<evidence type="ECO:0000256" key="7">
    <source>
        <dbReference type="ARBA" id="ARBA00012964"/>
    </source>
</evidence>
<comment type="catalytic activity">
    <reaction evidence="1">
        <text>a 2'-deoxyribonucleoside 5'-phosphate + H2O = a 2'-deoxyribonucleoside + phosphate</text>
        <dbReference type="Rhea" id="RHEA:36167"/>
        <dbReference type="ChEBI" id="CHEBI:15377"/>
        <dbReference type="ChEBI" id="CHEBI:18274"/>
        <dbReference type="ChEBI" id="CHEBI:43474"/>
        <dbReference type="ChEBI" id="CHEBI:65317"/>
        <dbReference type="EC" id="3.1.3.89"/>
    </reaction>
</comment>
<evidence type="ECO:0000313" key="12">
    <source>
        <dbReference type="Proteomes" id="UP000268093"/>
    </source>
</evidence>
<accession>A0A433A369</accession>
<evidence type="ECO:0000259" key="10">
    <source>
        <dbReference type="SMART" id="SM00471"/>
    </source>
</evidence>
<dbReference type="PANTHER" id="PTHR11845">
    <property type="entry name" value="5'-DEOXYNUCLEOTIDASE HDDC2"/>
    <property type="match status" value="1"/>
</dbReference>
<protein>
    <recommendedName>
        <fullName evidence="7">5'-deoxynucleotidase</fullName>
        <ecNumber evidence="7">3.1.3.89</ecNumber>
    </recommendedName>
</protein>
<gene>
    <name evidence="11" type="ORF">BC936DRAFT_140916</name>
</gene>
<dbReference type="AlphaFoldDB" id="A0A433A369"/>
<evidence type="ECO:0000256" key="9">
    <source>
        <dbReference type="ARBA" id="ARBA00022801"/>
    </source>
</evidence>
<dbReference type="PANTHER" id="PTHR11845:SF13">
    <property type="entry name" value="5'-DEOXYNUCLEOTIDASE HDDC2"/>
    <property type="match status" value="1"/>
</dbReference>
<keyword evidence="8" id="KW-0479">Metal-binding</keyword>
<feature type="domain" description="HD/PDEase" evidence="10">
    <location>
        <begin position="62"/>
        <end position="211"/>
    </location>
</feature>
<comment type="subunit">
    <text evidence="6">Homodimer.</text>
</comment>
<organism evidence="11 12">
    <name type="scientific">Jimgerdemannia flammicorona</name>
    <dbReference type="NCBI Taxonomy" id="994334"/>
    <lineage>
        <taxon>Eukaryota</taxon>
        <taxon>Fungi</taxon>
        <taxon>Fungi incertae sedis</taxon>
        <taxon>Mucoromycota</taxon>
        <taxon>Mucoromycotina</taxon>
        <taxon>Endogonomycetes</taxon>
        <taxon>Endogonales</taxon>
        <taxon>Endogonaceae</taxon>
        <taxon>Jimgerdemannia</taxon>
    </lineage>
</organism>
<evidence type="ECO:0000256" key="4">
    <source>
        <dbReference type="ARBA" id="ARBA00004074"/>
    </source>
</evidence>
<comment type="similarity">
    <text evidence="5">Belongs to the HDDC2 family.</text>
</comment>
<dbReference type="Gene3D" id="1.10.3210.10">
    <property type="entry name" value="Hypothetical protein af1432"/>
    <property type="match status" value="1"/>
</dbReference>
<comment type="function">
    <text evidence="4">Catalyzes the dephosphorylation of the nucleoside 5'-monophosphates deoxyadenosine monophosphate (dAMP), deoxycytidine monophosphate (dCMP), deoxyguanosine monophosphate (dGMP) and deoxythymidine monophosphate (dTMP).</text>
</comment>
<dbReference type="Pfam" id="PF13023">
    <property type="entry name" value="HD_3"/>
    <property type="match status" value="2"/>
</dbReference>
<evidence type="ECO:0000256" key="6">
    <source>
        <dbReference type="ARBA" id="ARBA00011738"/>
    </source>
</evidence>
<reference evidence="11 12" key="1">
    <citation type="journal article" date="2018" name="New Phytol.">
        <title>Phylogenomics of Endogonaceae and evolution of mycorrhizas within Mucoromycota.</title>
        <authorList>
            <person name="Chang Y."/>
            <person name="Desiro A."/>
            <person name="Na H."/>
            <person name="Sandor L."/>
            <person name="Lipzen A."/>
            <person name="Clum A."/>
            <person name="Barry K."/>
            <person name="Grigoriev I.V."/>
            <person name="Martin F.M."/>
            <person name="Stajich J.E."/>
            <person name="Smith M.E."/>
            <person name="Bonito G."/>
            <person name="Spatafora J.W."/>
        </authorList>
    </citation>
    <scope>NUCLEOTIDE SEQUENCE [LARGE SCALE GENOMIC DNA]</scope>
    <source>
        <strain evidence="11 12">GMNB39</strain>
    </source>
</reference>
<evidence type="ECO:0000256" key="3">
    <source>
        <dbReference type="ARBA" id="ARBA00001941"/>
    </source>
</evidence>
<name>A0A433A369_9FUNG</name>
<comment type="caution">
    <text evidence="11">The sequence shown here is derived from an EMBL/GenBank/DDBJ whole genome shotgun (WGS) entry which is preliminary data.</text>
</comment>
<dbReference type="OrthoDB" id="10254258at2759"/>
<comment type="cofactor">
    <cofactor evidence="2">
        <name>Mn(2+)</name>
        <dbReference type="ChEBI" id="CHEBI:29035"/>
    </cofactor>
</comment>
<keyword evidence="9" id="KW-0378">Hydrolase</keyword>